<feature type="region of interest" description="Disordered" evidence="4">
    <location>
        <begin position="94"/>
        <end position="125"/>
    </location>
</feature>
<name>A0A2W5QVR3_ANCNO</name>
<dbReference type="EMBL" id="QFQD01000103">
    <property type="protein sequence ID" value="PZQ79085.1"/>
    <property type="molecule type" value="Genomic_DNA"/>
</dbReference>
<comment type="caution">
    <text evidence="6">The sequence shown here is derived from an EMBL/GenBank/DDBJ whole genome shotgun (WGS) entry which is preliminary data.</text>
</comment>
<dbReference type="GO" id="GO:0003700">
    <property type="term" value="F:DNA-binding transcription factor activity"/>
    <property type="evidence" value="ECO:0007669"/>
    <property type="project" value="InterPro"/>
</dbReference>
<dbReference type="SUPFAM" id="SSF46785">
    <property type="entry name" value="Winged helix' DNA-binding domain"/>
    <property type="match status" value="1"/>
</dbReference>
<proteinExistence type="predicted"/>
<gene>
    <name evidence="6" type="ORF">DI549_21120</name>
</gene>
<dbReference type="Proteomes" id="UP000248887">
    <property type="component" value="Unassembled WGS sequence"/>
</dbReference>
<dbReference type="InterPro" id="IPR036390">
    <property type="entry name" value="WH_DNA-bd_sf"/>
</dbReference>
<evidence type="ECO:0000256" key="1">
    <source>
        <dbReference type="ARBA" id="ARBA00023015"/>
    </source>
</evidence>
<evidence type="ECO:0000313" key="7">
    <source>
        <dbReference type="Proteomes" id="UP000248887"/>
    </source>
</evidence>
<feature type="compositionally biased region" description="Low complexity" evidence="4">
    <location>
        <begin position="108"/>
        <end position="125"/>
    </location>
</feature>
<keyword evidence="2" id="KW-0238">DNA-binding</keyword>
<dbReference type="PROSITE" id="PS50987">
    <property type="entry name" value="HTH_ARSR_2"/>
    <property type="match status" value="1"/>
</dbReference>
<dbReference type="PRINTS" id="PR00778">
    <property type="entry name" value="HTHARSR"/>
</dbReference>
<feature type="domain" description="HTH arsR-type" evidence="5">
    <location>
        <begin position="3"/>
        <end position="97"/>
    </location>
</feature>
<protein>
    <submittedName>
        <fullName evidence="6">Transcriptional regulator</fullName>
    </submittedName>
</protein>
<reference evidence="6 7" key="1">
    <citation type="submission" date="2017-08" db="EMBL/GenBank/DDBJ databases">
        <title>Infants hospitalized years apart are colonized by the same room-sourced microbial strains.</title>
        <authorList>
            <person name="Brooks B."/>
            <person name="Olm M.R."/>
            <person name="Firek B.A."/>
            <person name="Baker R."/>
            <person name="Thomas B.C."/>
            <person name="Morowitz M.J."/>
            <person name="Banfield J.F."/>
        </authorList>
    </citation>
    <scope>NUCLEOTIDE SEQUENCE [LARGE SCALE GENOMIC DNA]</scope>
    <source>
        <strain evidence="6">S2_005_001_R2_27</strain>
    </source>
</reference>
<keyword evidence="1" id="KW-0805">Transcription regulation</keyword>
<dbReference type="InterPro" id="IPR001845">
    <property type="entry name" value="HTH_ArsR_DNA-bd_dom"/>
</dbReference>
<dbReference type="GO" id="GO:0003677">
    <property type="term" value="F:DNA binding"/>
    <property type="evidence" value="ECO:0007669"/>
    <property type="project" value="UniProtKB-KW"/>
</dbReference>
<dbReference type="Pfam" id="PF01022">
    <property type="entry name" value="HTH_5"/>
    <property type="match status" value="1"/>
</dbReference>
<organism evidence="6 7">
    <name type="scientific">Ancylobacter novellus</name>
    <name type="common">Thiobacillus novellus</name>
    <dbReference type="NCBI Taxonomy" id="921"/>
    <lineage>
        <taxon>Bacteria</taxon>
        <taxon>Pseudomonadati</taxon>
        <taxon>Pseudomonadota</taxon>
        <taxon>Alphaproteobacteria</taxon>
        <taxon>Hyphomicrobiales</taxon>
        <taxon>Xanthobacteraceae</taxon>
        <taxon>Ancylobacter</taxon>
    </lineage>
</organism>
<dbReference type="PANTHER" id="PTHR43132">
    <property type="entry name" value="ARSENICAL RESISTANCE OPERON REPRESSOR ARSR-RELATED"/>
    <property type="match status" value="1"/>
</dbReference>
<dbReference type="AlphaFoldDB" id="A0A2W5QVR3"/>
<dbReference type="CDD" id="cd00090">
    <property type="entry name" value="HTH_ARSR"/>
    <property type="match status" value="1"/>
</dbReference>
<evidence type="ECO:0000256" key="4">
    <source>
        <dbReference type="SAM" id="MobiDB-lite"/>
    </source>
</evidence>
<dbReference type="InterPro" id="IPR051011">
    <property type="entry name" value="Metal_resp_trans_reg"/>
</dbReference>
<feature type="compositionally biased region" description="Basic and acidic residues" evidence="4">
    <location>
        <begin position="94"/>
        <end position="107"/>
    </location>
</feature>
<evidence type="ECO:0000313" key="6">
    <source>
        <dbReference type="EMBL" id="PZQ79085.1"/>
    </source>
</evidence>
<dbReference type="InterPro" id="IPR011991">
    <property type="entry name" value="ArsR-like_HTH"/>
</dbReference>
<accession>A0A2W5QVR3</accession>
<dbReference type="NCBIfam" id="NF033788">
    <property type="entry name" value="HTH_metalloreg"/>
    <property type="match status" value="1"/>
</dbReference>
<keyword evidence="3" id="KW-0804">Transcription</keyword>
<dbReference type="Gene3D" id="1.10.10.10">
    <property type="entry name" value="Winged helix-like DNA-binding domain superfamily/Winged helix DNA-binding domain"/>
    <property type="match status" value="1"/>
</dbReference>
<sequence length="143" mass="15396">MPLTREEADKAVEKLRSFAQPQRLLILSHLQAGEMTVSEIDSATEIGQPALSQQLGELRRAGLVATRRAARQVFYRLADASVALCVRSIEAQFGRDESGRTETDRGEAGPLPAPAAAIDRPARPRAPGAALFGRILRHDGSAV</sequence>
<dbReference type="SMART" id="SM00418">
    <property type="entry name" value="HTH_ARSR"/>
    <property type="match status" value="1"/>
</dbReference>
<dbReference type="InterPro" id="IPR036388">
    <property type="entry name" value="WH-like_DNA-bd_sf"/>
</dbReference>
<dbReference type="PANTHER" id="PTHR43132:SF2">
    <property type="entry name" value="ARSENICAL RESISTANCE OPERON REPRESSOR ARSR-RELATED"/>
    <property type="match status" value="1"/>
</dbReference>
<evidence type="ECO:0000259" key="5">
    <source>
        <dbReference type="PROSITE" id="PS50987"/>
    </source>
</evidence>
<evidence type="ECO:0000256" key="3">
    <source>
        <dbReference type="ARBA" id="ARBA00023163"/>
    </source>
</evidence>
<evidence type="ECO:0000256" key="2">
    <source>
        <dbReference type="ARBA" id="ARBA00023125"/>
    </source>
</evidence>